<accession>G2YFA2</accession>
<reference evidence="2" key="1">
    <citation type="journal article" date="2011" name="PLoS Genet.">
        <title>Genomic analysis of the necrotrophic fungal pathogens Sclerotinia sclerotiorum and Botrytis cinerea.</title>
        <authorList>
            <person name="Amselem J."/>
            <person name="Cuomo C.A."/>
            <person name="van Kan J.A."/>
            <person name="Viaud M."/>
            <person name="Benito E.P."/>
            <person name="Couloux A."/>
            <person name="Coutinho P.M."/>
            <person name="de Vries R.P."/>
            <person name="Dyer P.S."/>
            <person name="Fillinger S."/>
            <person name="Fournier E."/>
            <person name="Gout L."/>
            <person name="Hahn M."/>
            <person name="Kohn L."/>
            <person name="Lapalu N."/>
            <person name="Plummer K.M."/>
            <person name="Pradier J.M."/>
            <person name="Quevillon E."/>
            <person name="Sharon A."/>
            <person name="Simon A."/>
            <person name="ten Have A."/>
            <person name="Tudzynski B."/>
            <person name="Tudzynski P."/>
            <person name="Wincker P."/>
            <person name="Andrew M."/>
            <person name="Anthouard V."/>
            <person name="Beever R.E."/>
            <person name="Beffa R."/>
            <person name="Benoit I."/>
            <person name="Bouzid O."/>
            <person name="Brault B."/>
            <person name="Chen Z."/>
            <person name="Choquer M."/>
            <person name="Collemare J."/>
            <person name="Cotton P."/>
            <person name="Danchin E.G."/>
            <person name="Da Silva C."/>
            <person name="Gautier A."/>
            <person name="Giraud C."/>
            <person name="Giraud T."/>
            <person name="Gonzalez C."/>
            <person name="Grossetete S."/>
            <person name="Guldener U."/>
            <person name="Henrissat B."/>
            <person name="Howlett B.J."/>
            <person name="Kodira C."/>
            <person name="Kretschmer M."/>
            <person name="Lappartient A."/>
            <person name="Leroch M."/>
            <person name="Levis C."/>
            <person name="Mauceli E."/>
            <person name="Neuveglise C."/>
            <person name="Oeser B."/>
            <person name="Pearson M."/>
            <person name="Poulain J."/>
            <person name="Poussereau N."/>
            <person name="Quesneville H."/>
            <person name="Rascle C."/>
            <person name="Schumacher J."/>
            <person name="Segurens B."/>
            <person name="Sexton A."/>
            <person name="Silva E."/>
            <person name="Sirven C."/>
            <person name="Soanes D.M."/>
            <person name="Talbot N.J."/>
            <person name="Templeton M."/>
            <person name="Yandava C."/>
            <person name="Yarden O."/>
            <person name="Zeng Q."/>
            <person name="Rollins J.A."/>
            <person name="Lebrun M.H."/>
            <person name="Dickman M."/>
        </authorList>
    </citation>
    <scope>NUCLEOTIDE SEQUENCE [LARGE SCALE GENOMIC DNA]</scope>
    <source>
        <strain evidence="2">T4</strain>
    </source>
</reference>
<dbReference type="EMBL" id="FQ790325">
    <property type="protein sequence ID" value="CCD50309.1"/>
    <property type="molecule type" value="Genomic_DNA"/>
</dbReference>
<dbReference type="Proteomes" id="UP000008177">
    <property type="component" value="Unplaced contigs"/>
</dbReference>
<organism evidence="1 2">
    <name type="scientific">Botryotinia fuckeliana (strain T4)</name>
    <name type="common">Noble rot fungus</name>
    <name type="synonym">Botrytis cinerea</name>
    <dbReference type="NCBI Taxonomy" id="999810"/>
    <lineage>
        <taxon>Eukaryota</taxon>
        <taxon>Fungi</taxon>
        <taxon>Dikarya</taxon>
        <taxon>Ascomycota</taxon>
        <taxon>Pezizomycotina</taxon>
        <taxon>Leotiomycetes</taxon>
        <taxon>Helotiales</taxon>
        <taxon>Sclerotiniaceae</taxon>
        <taxon>Botrytis</taxon>
    </lineage>
</organism>
<dbReference type="HOGENOM" id="CLU_3124833_0_0_1"/>
<proteinExistence type="predicted"/>
<protein>
    <submittedName>
        <fullName evidence="1">Uncharacterized protein</fullName>
    </submittedName>
</protein>
<dbReference type="AlphaFoldDB" id="G2YFA2"/>
<evidence type="ECO:0000313" key="1">
    <source>
        <dbReference type="EMBL" id="CCD50309.1"/>
    </source>
</evidence>
<dbReference type="InParanoid" id="G2YFA2"/>
<sequence>MATIYPSIRTVLAQPEILQPVKENYMATQPGKFKHHIYLKPEELHWNVGE</sequence>
<gene>
    <name evidence="1" type="ORF">BofuT4_uP089960.1</name>
</gene>
<name>G2YFA2_BOTF4</name>
<evidence type="ECO:0000313" key="2">
    <source>
        <dbReference type="Proteomes" id="UP000008177"/>
    </source>
</evidence>